<dbReference type="EMBL" id="RCHS01000387">
    <property type="protein sequence ID" value="RMX59179.1"/>
    <property type="molecule type" value="Genomic_DNA"/>
</dbReference>
<keyword evidence="4" id="KW-0732">Signal</keyword>
<dbReference type="STRING" id="46731.A0A3M6V017"/>
<evidence type="ECO:0000256" key="6">
    <source>
        <dbReference type="ARBA" id="ARBA00029999"/>
    </source>
</evidence>
<dbReference type="InterPro" id="IPR004843">
    <property type="entry name" value="Calcineurin-like_PHP"/>
</dbReference>
<organism evidence="9 10">
    <name type="scientific">Pocillopora damicornis</name>
    <name type="common">Cauliflower coral</name>
    <name type="synonym">Millepora damicornis</name>
    <dbReference type="NCBI Taxonomy" id="46731"/>
    <lineage>
        <taxon>Eukaryota</taxon>
        <taxon>Metazoa</taxon>
        <taxon>Cnidaria</taxon>
        <taxon>Anthozoa</taxon>
        <taxon>Hexacorallia</taxon>
        <taxon>Scleractinia</taxon>
        <taxon>Astrocoeniina</taxon>
        <taxon>Pocilloporidae</taxon>
        <taxon>Pocillopora</taxon>
    </lineage>
</organism>
<evidence type="ECO:0000313" key="10">
    <source>
        <dbReference type="Proteomes" id="UP000275408"/>
    </source>
</evidence>
<evidence type="ECO:0000256" key="2">
    <source>
        <dbReference type="ARBA" id="ARBA00012646"/>
    </source>
</evidence>
<feature type="domain" description="Calcineurin-like phosphoesterase" evidence="8">
    <location>
        <begin position="30"/>
        <end position="240"/>
    </location>
</feature>
<dbReference type="PANTHER" id="PTHR10161">
    <property type="entry name" value="TARTRATE-RESISTANT ACID PHOSPHATASE TYPE 5"/>
    <property type="match status" value="1"/>
</dbReference>
<dbReference type="Pfam" id="PF00149">
    <property type="entry name" value="Metallophos"/>
    <property type="match status" value="2"/>
</dbReference>
<sequence>MLQNYDCLSVFFMLQICFHVDGNKNNQGLTFLAIGDFGGISRPPYTTHMQRKVAEVMGQYADSGKAQFVIGLGDNFYGNGVKTVDDPRFTTTFEHVYTNPTLVSATWYMIAGNHDHDSNVSAQIAYTKVSRRWHYPDFFYSQVLQIPDTLKTVQLVMIDTTLLCCRNRWMDKMKLPSQKQQLKWLNNILRSSTADYLIVAGHHPVLSAGIHGNTKYLVSKLKSILEENDVTVYLSGHDHNLQHLKEPDTTVHYFVSGNGNFYSGRKGYDKAVQKSLLFFSGVSGGFTLLHATPDSLQISQIDSNGKKLNTTKLKSRTKTVKGVRNFDFYPKCAPYLAILLVVVGTLGARSLIHAIRPLKTGSRRCWNRTDSLRGKSPLICFHVGATEYPRLTFAAIGDFGGIPLPPYTTYMQKKIAKVMGKYADLKEVKFVLGLGDNFYYEGVKSVEDPRFFSTFEHVYTNPALKSATWYMIAGNHDHASNVSAQIAYTKVSHRWHFPDFFYSRVMQIPGSTKTVQIVMLDTTLLCCKNQKKLKNLPSQKDQLEWIERTLRDSRADYLIVAGHHPVLSAGIHGSTLYLVSKLKPLLEENDVTVYLSGHDHNLQHLKEEHSNVHYFVTGNGNFFNALEEHKWKVKSSLKYFNGQTGAFTLLEATPDFLMISQIDDRGRQVYQAKLLPRTSSQPQSDAENTILDEFFTSQT</sequence>
<dbReference type="EC" id="3.1.3.2" evidence="2"/>
<dbReference type="PANTHER" id="PTHR10161:SF14">
    <property type="entry name" value="TARTRATE-RESISTANT ACID PHOSPHATASE TYPE 5"/>
    <property type="match status" value="1"/>
</dbReference>
<proteinExistence type="predicted"/>
<name>A0A3M6V017_POCDA</name>
<dbReference type="InterPro" id="IPR029052">
    <property type="entry name" value="Metallo-depent_PP-like"/>
</dbReference>
<reference evidence="9 10" key="1">
    <citation type="journal article" date="2018" name="Sci. Rep.">
        <title>Comparative analysis of the Pocillopora damicornis genome highlights role of immune system in coral evolution.</title>
        <authorList>
            <person name="Cunning R."/>
            <person name="Bay R.A."/>
            <person name="Gillette P."/>
            <person name="Baker A.C."/>
            <person name="Traylor-Knowles N."/>
        </authorList>
    </citation>
    <scope>NUCLEOTIDE SEQUENCE [LARGE SCALE GENOMIC DNA]</scope>
    <source>
        <strain evidence="9">RSMAS</strain>
        <tissue evidence="9">Whole animal</tissue>
    </source>
</reference>
<dbReference type="OrthoDB" id="411211at2759"/>
<protein>
    <recommendedName>
        <fullName evidence="3">Tartrate-resistant acid phosphatase type 5</fullName>
        <ecNumber evidence="2">3.1.3.2</ecNumber>
    </recommendedName>
    <alternativeName>
        <fullName evidence="7">Tartrate-resistant acid ATPase</fullName>
    </alternativeName>
    <alternativeName>
        <fullName evidence="6">Type 5 acid phosphatase</fullName>
    </alternativeName>
</protein>
<dbReference type="AlphaFoldDB" id="A0A3M6V017"/>
<keyword evidence="10" id="KW-1185">Reference proteome</keyword>
<evidence type="ECO:0000256" key="5">
    <source>
        <dbReference type="ARBA" id="ARBA00022801"/>
    </source>
</evidence>
<dbReference type="InterPro" id="IPR024927">
    <property type="entry name" value="Acid_PPase"/>
</dbReference>
<evidence type="ECO:0000256" key="4">
    <source>
        <dbReference type="ARBA" id="ARBA00022729"/>
    </source>
</evidence>
<gene>
    <name evidence="9" type="ORF">pdam_00007722</name>
</gene>
<comment type="catalytic activity">
    <reaction evidence="1">
        <text>a phosphate monoester + H2O = an alcohol + phosphate</text>
        <dbReference type="Rhea" id="RHEA:15017"/>
        <dbReference type="ChEBI" id="CHEBI:15377"/>
        <dbReference type="ChEBI" id="CHEBI:30879"/>
        <dbReference type="ChEBI" id="CHEBI:43474"/>
        <dbReference type="ChEBI" id="CHEBI:67140"/>
        <dbReference type="EC" id="3.1.3.2"/>
    </reaction>
</comment>
<evidence type="ECO:0000259" key="8">
    <source>
        <dbReference type="Pfam" id="PF00149"/>
    </source>
</evidence>
<dbReference type="CDD" id="cd07378">
    <property type="entry name" value="MPP_ACP5"/>
    <property type="match status" value="2"/>
</dbReference>
<evidence type="ECO:0000313" key="9">
    <source>
        <dbReference type="EMBL" id="RMX59179.1"/>
    </source>
</evidence>
<feature type="domain" description="Calcineurin-like phosphoesterase" evidence="8">
    <location>
        <begin position="392"/>
        <end position="601"/>
    </location>
</feature>
<keyword evidence="5" id="KW-0378">Hydrolase</keyword>
<evidence type="ECO:0000256" key="1">
    <source>
        <dbReference type="ARBA" id="ARBA00000032"/>
    </source>
</evidence>
<dbReference type="Proteomes" id="UP000275408">
    <property type="component" value="Unassembled WGS sequence"/>
</dbReference>
<evidence type="ECO:0000256" key="3">
    <source>
        <dbReference type="ARBA" id="ARBA00015822"/>
    </source>
</evidence>
<evidence type="ECO:0000256" key="7">
    <source>
        <dbReference type="ARBA" id="ARBA00031589"/>
    </source>
</evidence>
<dbReference type="Gene3D" id="3.60.21.10">
    <property type="match status" value="2"/>
</dbReference>
<dbReference type="InterPro" id="IPR051558">
    <property type="entry name" value="Metallophosphoesterase_PAP"/>
</dbReference>
<accession>A0A3M6V017</accession>
<comment type="caution">
    <text evidence="9">The sequence shown here is derived from an EMBL/GenBank/DDBJ whole genome shotgun (WGS) entry which is preliminary data.</text>
</comment>
<dbReference type="SUPFAM" id="SSF56300">
    <property type="entry name" value="Metallo-dependent phosphatases"/>
    <property type="match status" value="2"/>
</dbReference>
<dbReference type="GO" id="GO:0003993">
    <property type="term" value="F:acid phosphatase activity"/>
    <property type="evidence" value="ECO:0007669"/>
    <property type="project" value="UniProtKB-EC"/>
</dbReference>